<dbReference type="Gene3D" id="2.30.29.30">
    <property type="entry name" value="Pleckstrin-homology domain (PH domain)/Phosphotyrosine-binding domain (PTB)"/>
    <property type="match status" value="1"/>
</dbReference>
<dbReference type="PANTHER" id="PTHR46221">
    <property type="entry name" value="FERM AND PDZ DOMAIN-CONTAINING PROTEIN FAMILY MEMBER"/>
    <property type="match status" value="1"/>
</dbReference>
<dbReference type="InterPro" id="IPR000299">
    <property type="entry name" value="FERM_domain"/>
</dbReference>
<dbReference type="SMART" id="SM00228">
    <property type="entry name" value="PDZ"/>
    <property type="match status" value="1"/>
</dbReference>
<dbReference type="SUPFAM" id="SSF47031">
    <property type="entry name" value="Second domain of FERM"/>
    <property type="match status" value="1"/>
</dbReference>
<evidence type="ECO:0000313" key="4">
    <source>
        <dbReference type="Ensembl" id="ENSSPAP00000017649.1"/>
    </source>
</evidence>
<feature type="domain" description="FERM" evidence="2">
    <location>
        <begin position="160"/>
        <end position="473"/>
    </location>
</feature>
<feature type="compositionally biased region" description="Pro residues" evidence="1">
    <location>
        <begin position="685"/>
        <end position="697"/>
    </location>
</feature>
<dbReference type="Gene3D" id="1.20.80.10">
    <property type="match status" value="1"/>
</dbReference>
<evidence type="ECO:0000259" key="2">
    <source>
        <dbReference type="PROSITE" id="PS50057"/>
    </source>
</evidence>
<feature type="region of interest" description="Disordered" evidence="1">
    <location>
        <begin position="1130"/>
        <end position="1168"/>
    </location>
</feature>
<dbReference type="Ensembl" id="ENSSPAT00000017923.1">
    <property type="protein sequence ID" value="ENSSPAP00000017649.1"/>
    <property type="gene ID" value="ENSSPAG00000013317.1"/>
</dbReference>
<dbReference type="Pfam" id="PF00595">
    <property type="entry name" value="PDZ"/>
    <property type="match status" value="1"/>
</dbReference>
<dbReference type="STRING" id="144197.ENSSPAP00000017649"/>
<evidence type="ECO:0000256" key="1">
    <source>
        <dbReference type="SAM" id="MobiDB-lite"/>
    </source>
</evidence>
<dbReference type="CDD" id="cd17169">
    <property type="entry name" value="FERM_F1_FRMPD3"/>
    <property type="match status" value="1"/>
</dbReference>
<accession>A0A3B5AIJ3</accession>
<sequence>MAKVQDGHTNACDTAMLEESQDGMDSGTLSPASARQVTIQRHPTQGFGFIAGSQRPVIVRSVSAGPSFGKLLPGDQILAINEETVSDAPRERVIDLVRCKDTIVLTVLQPHQSPKSAFISAAKKARLRTNPPKVRFSEQVSISDPDSTMLKDDSLLLIPNVLKVFLENGQIKSFTFDSRTTVRDVISSLQDRLSLRYIEHFALVLEAGGLDQNQRLHLLQENQPLTHVVHRTYFQGMKCLFRICFFPKDPADLLRRDPAAFEYLYIQSRNDVIKERFGMDWKSDITLRLAALHIYITVSSARPNQKISLKHVKEWGLEPFLPLTLLPTVKEKNVCKTLSQLLKTYQHPPPSGNKVPPLQGKLQYMRVLNDLPPFGGILFHTVGLDEKQSATTLLVGPRHGISHVIDLKNNLTTVLAEFSRVSKIQLYRESQGVARVEVSIHEAKPLVLLMEWPDASNFACLISGYYKLFVDPKRTIYFRTPGQSHLTKAYRSSHHAHPRSGATSLPSGGRRTDERDSSHRESGSSRALVPAEPQHLGLCHVHLREQQQFQELQTHAEAELDINENFISQEPPGRPRTKSDPTQHSTEEIAGVSESPAVENAGFRIRAQTMGQSQKNSRYFCDSCKARLRAEGLSTGVNLSGSSGKHCSGACASRDGGAVDLMALPPPGNEEEDEEEVNGGGEKLQPPPPAIAAPPPGFRDNSSDEDDPKRGRKARTSATAGVASGKLAQAKEDVPVTLIDNVATRTVRDHAQELDDALVSTLQALEALAASEDYPHHPQQPTQTAEELKVSDASLAAQVSKDHKLSNSSGETLSKNVSDVIKGKTTAPLNTDATNKALPILLPVDRTASAKSSPSNMCQDAETASSETMKPSSSTELLPVDDLFCTCPVKQEPGPQLRLKDPQVQKIVVFQSSSPTDDERLRAKGLQLANSKENAVRVDPSLAKPSPQIQTKYSPRLPAKAERKEAAESKTESAQGKSHPESQKCPIKSLPILDDPTTPSPSVDKVSTLPARDSKKQGSGKGKSQRSAPFLSFRNLLSATFPARMRRETDERRAQLQKVRQYELEFLEELLKPKSSQGEFLPQGSSPVPSGTPCACQLRTSPVLKAPGISREQRRSCDCKRMCRGMRLPDTPVGSTTETQNRGRERAISKTPPAVSKSPHTQGATRRPQTLEIKTTRIRSTSLESREPRGEQGSCLPTCTSQTDCMGAPQYKKLQRRYSIGELDNSTSTPVYAEVKPKAKSLEKEMERVRATGLRLPTPVEPVHTQSHQAEGKGKRSVFFIQGEELLRESKEGTGEVLLTLPCEDSDDKDKCCSFCFCYRKCEAADESSEKDELSYSIPLQVLPGMELDSHTFPVVSKTLQVLNAEDCSGEEEEEEEEEPQAQEIDLRACGTLEGSLARVQALQGKTFSLPDGFLNAQLDANELLAILRQCANSPQAEGEARLQPSRIAEYKQELAVRFKEFRASCRRVASVEKSPTRMLAVVSASFQVLCELTQTFIKLVRGVRSETQRLQLLRKVEEVAINYTLLLRAAEESMGHSSSLPTKTVCPQVSSNTNNMSSLTRPIKTLPAQ</sequence>
<feature type="compositionally biased region" description="Polar residues" evidence="1">
    <location>
        <begin position="1538"/>
        <end position="1561"/>
    </location>
</feature>
<dbReference type="CDD" id="cd14473">
    <property type="entry name" value="FERM_B-lobe"/>
    <property type="match status" value="1"/>
</dbReference>
<dbReference type="InterPro" id="IPR049385">
    <property type="entry name" value="FAK1-like_FERM_C"/>
</dbReference>
<feature type="compositionally biased region" description="Basic and acidic residues" evidence="1">
    <location>
        <begin position="959"/>
        <end position="971"/>
    </location>
</feature>
<feature type="compositionally biased region" description="Polar residues" evidence="1">
    <location>
        <begin position="849"/>
        <end position="875"/>
    </location>
</feature>
<feature type="region of interest" description="Disordered" evidence="1">
    <location>
        <begin position="565"/>
        <end position="594"/>
    </location>
</feature>
<organism evidence="4">
    <name type="scientific">Stegastes partitus</name>
    <name type="common">bicolor damselfish</name>
    <dbReference type="NCBI Taxonomy" id="144197"/>
    <lineage>
        <taxon>Eukaryota</taxon>
        <taxon>Metazoa</taxon>
        <taxon>Chordata</taxon>
        <taxon>Craniata</taxon>
        <taxon>Vertebrata</taxon>
        <taxon>Euteleostomi</taxon>
        <taxon>Actinopterygii</taxon>
        <taxon>Neopterygii</taxon>
        <taxon>Teleostei</taxon>
        <taxon>Neoteleostei</taxon>
        <taxon>Acanthomorphata</taxon>
        <taxon>Ovalentaria</taxon>
        <taxon>Pomacentridae</taxon>
        <taxon>Stegastes</taxon>
    </lineage>
</organism>
<dbReference type="InterPro" id="IPR041779">
    <property type="entry name" value="FRMPD1/3/4_FERM_C"/>
</dbReference>
<dbReference type="Pfam" id="PF21989">
    <property type="entry name" value="RA_2"/>
    <property type="match status" value="1"/>
</dbReference>
<dbReference type="InterPro" id="IPR019748">
    <property type="entry name" value="FERM_central"/>
</dbReference>
<dbReference type="InterPro" id="IPR029071">
    <property type="entry name" value="Ubiquitin-like_domsf"/>
</dbReference>
<dbReference type="CDD" id="cd13183">
    <property type="entry name" value="FERM_C_FRMPD1_FRMPD3_FRMPD4"/>
    <property type="match status" value="1"/>
</dbReference>
<feature type="compositionally biased region" description="Basic and acidic residues" evidence="1">
    <location>
        <begin position="577"/>
        <end position="587"/>
    </location>
</feature>
<dbReference type="Pfam" id="PF21477">
    <property type="entry name" value="FERM_C_FAK1"/>
    <property type="match status" value="1"/>
</dbReference>
<protein>
    <submittedName>
        <fullName evidence="4">FERM and PDZ domain containing 3</fullName>
    </submittedName>
</protein>
<dbReference type="SUPFAM" id="SSF50729">
    <property type="entry name" value="PH domain-like"/>
    <property type="match status" value="1"/>
</dbReference>
<dbReference type="InterPro" id="IPR035963">
    <property type="entry name" value="FERM_2"/>
</dbReference>
<feature type="region of interest" description="Disordered" evidence="1">
    <location>
        <begin position="658"/>
        <end position="726"/>
    </location>
</feature>
<evidence type="ECO:0000259" key="3">
    <source>
        <dbReference type="PROSITE" id="PS50106"/>
    </source>
</evidence>
<dbReference type="PROSITE" id="PS50106">
    <property type="entry name" value="PDZ"/>
    <property type="match status" value="1"/>
</dbReference>
<dbReference type="InterPro" id="IPR036034">
    <property type="entry name" value="PDZ_sf"/>
</dbReference>
<feature type="compositionally biased region" description="Basic and acidic residues" evidence="1">
    <location>
        <begin position="510"/>
        <end position="523"/>
    </location>
</feature>
<dbReference type="SUPFAM" id="SSF54236">
    <property type="entry name" value="Ubiquitin-like"/>
    <property type="match status" value="1"/>
</dbReference>
<dbReference type="PANTHER" id="PTHR46221:SF1">
    <property type="entry name" value="FERM AND PDZ DOMAIN-CONTAINING PROTEIN 3"/>
    <property type="match status" value="1"/>
</dbReference>
<dbReference type="Pfam" id="PF00373">
    <property type="entry name" value="FERM_M"/>
    <property type="match status" value="1"/>
</dbReference>
<reference evidence="4" key="1">
    <citation type="submission" date="2023-09" db="UniProtKB">
        <authorList>
            <consortium name="Ensembl"/>
        </authorList>
    </citation>
    <scope>IDENTIFICATION</scope>
</reference>
<dbReference type="InterPro" id="IPR014352">
    <property type="entry name" value="FERM/acyl-CoA-bd_prot_sf"/>
</dbReference>
<gene>
    <name evidence="4" type="primary">FRMPD3</name>
</gene>
<dbReference type="FunFam" id="2.30.29.30:FF:000066">
    <property type="entry name" value="FERM and PDZ domain-containing protein 4"/>
    <property type="match status" value="1"/>
</dbReference>
<dbReference type="InterPro" id="IPR001478">
    <property type="entry name" value="PDZ"/>
</dbReference>
<dbReference type="SMART" id="SM00295">
    <property type="entry name" value="B41"/>
    <property type="match status" value="1"/>
</dbReference>
<feature type="region of interest" description="Disordered" evidence="1">
    <location>
        <begin position="1538"/>
        <end position="1570"/>
    </location>
</feature>
<dbReference type="GeneTree" id="ENSGT00950000183035"/>
<feature type="domain" description="PDZ" evidence="3">
    <location>
        <begin position="36"/>
        <end position="112"/>
    </location>
</feature>
<feature type="compositionally biased region" description="Polar residues" evidence="1">
    <location>
        <begin position="1158"/>
        <end position="1168"/>
    </location>
</feature>
<feature type="region of interest" description="Disordered" evidence="1">
    <location>
        <begin position="848"/>
        <end position="875"/>
    </location>
</feature>
<dbReference type="PROSITE" id="PS50057">
    <property type="entry name" value="FERM_3"/>
    <property type="match status" value="1"/>
</dbReference>
<name>A0A3B5AIJ3_9TELE</name>
<proteinExistence type="predicted"/>
<dbReference type="SUPFAM" id="SSF50156">
    <property type="entry name" value="PDZ domain-like"/>
    <property type="match status" value="1"/>
</dbReference>
<dbReference type="CDD" id="cd06769">
    <property type="entry name" value="PDZ_FRMPD1_3_4-like"/>
    <property type="match status" value="1"/>
</dbReference>
<feature type="region of interest" description="Disordered" evidence="1">
    <location>
        <begin position="931"/>
        <end position="1029"/>
    </location>
</feature>
<dbReference type="Gene3D" id="2.30.42.10">
    <property type="match status" value="1"/>
</dbReference>
<dbReference type="Gene3D" id="3.10.20.90">
    <property type="entry name" value="Phosphatidylinositol 3-kinase Catalytic Subunit, Chain A, domain 1"/>
    <property type="match status" value="1"/>
</dbReference>
<dbReference type="InterPro" id="IPR019749">
    <property type="entry name" value="Band_41_domain"/>
</dbReference>
<feature type="region of interest" description="Disordered" evidence="1">
    <location>
        <begin position="488"/>
        <end position="531"/>
    </location>
</feature>
<dbReference type="InterPro" id="IPR011993">
    <property type="entry name" value="PH-like_dom_sf"/>
</dbReference>